<accession>A0A9D2RWL4</accession>
<comment type="caution">
    <text evidence="5">The sequence shown here is derived from an EMBL/GenBank/DDBJ whole genome shotgun (WGS) entry which is preliminary data.</text>
</comment>
<dbReference type="GO" id="GO:0015074">
    <property type="term" value="P:DNA integration"/>
    <property type="evidence" value="ECO:0007669"/>
    <property type="project" value="InterPro"/>
</dbReference>
<gene>
    <name evidence="5" type="ORF">IAA06_04030</name>
</gene>
<evidence type="ECO:0000313" key="5">
    <source>
        <dbReference type="EMBL" id="HJB27945.1"/>
    </source>
</evidence>
<evidence type="ECO:0000256" key="3">
    <source>
        <dbReference type="ARBA" id="ARBA00023172"/>
    </source>
</evidence>
<evidence type="ECO:0000256" key="1">
    <source>
        <dbReference type="ARBA" id="ARBA00008857"/>
    </source>
</evidence>
<evidence type="ECO:0000256" key="2">
    <source>
        <dbReference type="ARBA" id="ARBA00023125"/>
    </source>
</evidence>
<dbReference type="SUPFAM" id="SSF56349">
    <property type="entry name" value="DNA breaking-rejoining enzymes"/>
    <property type="match status" value="1"/>
</dbReference>
<dbReference type="AlphaFoldDB" id="A0A9D2RWL4"/>
<feature type="domain" description="Tyr recombinase" evidence="4">
    <location>
        <begin position="212"/>
        <end position="399"/>
    </location>
</feature>
<reference evidence="5" key="1">
    <citation type="journal article" date="2021" name="PeerJ">
        <title>Extensive microbial diversity within the chicken gut microbiome revealed by metagenomics and culture.</title>
        <authorList>
            <person name="Gilroy R."/>
            <person name="Ravi A."/>
            <person name="Getino M."/>
            <person name="Pursley I."/>
            <person name="Horton D.L."/>
            <person name="Alikhan N.F."/>
            <person name="Baker D."/>
            <person name="Gharbi K."/>
            <person name="Hall N."/>
            <person name="Watson M."/>
            <person name="Adriaenssens E.M."/>
            <person name="Foster-Nyarko E."/>
            <person name="Jarju S."/>
            <person name="Secka A."/>
            <person name="Antonio M."/>
            <person name="Oren A."/>
            <person name="Chaudhuri R.R."/>
            <person name="La Ragione R."/>
            <person name="Hildebrand F."/>
            <person name="Pallen M.J."/>
        </authorList>
    </citation>
    <scope>NUCLEOTIDE SEQUENCE</scope>
    <source>
        <strain evidence="5">ChiSjej1B19-5720</strain>
    </source>
</reference>
<name>A0A9D2RWL4_9FIRM</name>
<dbReference type="Gene3D" id="1.10.443.10">
    <property type="entry name" value="Intergrase catalytic core"/>
    <property type="match status" value="1"/>
</dbReference>
<evidence type="ECO:0000313" key="6">
    <source>
        <dbReference type="Proteomes" id="UP000823842"/>
    </source>
</evidence>
<protein>
    <submittedName>
        <fullName evidence="5">Tyrosine-type recombinase/integrase</fullName>
    </submittedName>
</protein>
<dbReference type="InterPro" id="IPR011010">
    <property type="entry name" value="DNA_brk_join_enz"/>
</dbReference>
<dbReference type="GO" id="GO:0003677">
    <property type="term" value="F:DNA binding"/>
    <property type="evidence" value="ECO:0007669"/>
    <property type="project" value="UniProtKB-KW"/>
</dbReference>
<keyword evidence="2" id="KW-0238">DNA-binding</keyword>
<dbReference type="Proteomes" id="UP000823842">
    <property type="component" value="Unassembled WGS sequence"/>
</dbReference>
<dbReference type="Pfam" id="PF00589">
    <property type="entry name" value="Phage_integrase"/>
    <property type="match status" value="1"/>
</dbReference>
<dbReference type="PROSITE" id="PS51898">
    <property type="entry name" value="TYR_RECOMBINASE"/>
    <property type="match status" value="1"/>
</dbReference>
<dbReference type="PANTHER" id="PTHR30349:SF41">
    <property type="entry name" value="INTEGRASE_RECOMBINASE PROTEIN MJ0367-RELATED"/>
    <property type="match status" value="1"/>
</dbReference>
<reference evidence="5" key="2">
    <citation type="submission" date="2021-04" db="EMBL/GenBank/DDBJ databases">
        <authorList>
            <person name="Gilroy R."/>
        </authorList>
    </citation>
    <scope>NUCLEOTIDE SEQUENCE</scope>
    <source>
        <strain evidence="5">ChiSjej1B19-5720</strain>
    </source>
</reference>
<sequence length="413" mass="47966">MDLQKLFNSYETLLMQMKEDGYSENYIKSVRFEINWIKRNPKLFQCTSYLELYEERLKTGRNPESSQERIYHKRSLFTILQRFEENNEFPNHHKKVPLVQKSAYSKLCGAFKELMDYYKRYAIQNDYSVNTITKCVSKASCFLLHLQQSGHDSLETVTERDVISFFTDDNGVLCRSRSYRKDIESVLTVAESLNPLTKKIRLFLPAIKKRRQNIQYFTQEESLRLRDILENGAAELTKRDLAIGMLLYFTGLRACDISDLQLSDINWQAEIICRKQSKTGLLVELPMSVGVGNALFEYITEERPDKPDPHVFLWNKPPYMPIDAAVIWPVTAHIYKAAGIRQNAGDRRGSHLFRHHVATYLAMKGFSQPIISEILGHEAPESLNHYLSSDIEHLRTCALSVEEFPVAEEVFRV</sequence>
<proteinExistence type="inferred from homology"/>
<dbReference type="PANTHER" id="PTHR30349">
    <property type="entry name" value="PHAGE INTEGRASE-RELATED"/>
    <property type="match status" value="1"/>
</dbReference>
<keyword evidence="3" id="KW-0233">DNA recombination</keyword>
<dbReference type="GO" id="GO:0006310">
    <property type="term" value="P:DNA recombination"/>
    <property type="evidence" value="ECO:0007669"/>
    <property type="project" value="UniProtKB-KW"/>
</dbReference>
<comment type="similarity">
    <text evidence="1">Belongs to the 'phage' integrase family.</text>
</comment>
<organism evidence="5 6">
    <name type="scientific">Candidatus Blautia faecavium</name>
    <dbReference type="NCBI Taxonomy" id="2838487"/>
    <lineage>
        <taxon>Bacteria</taxon>
        <taxon>Bacillati</taxon>
        <taxon>Bacillota</taxon>
        <taxon>Clostridia</taxon>
        <taxon>Lachnospirales</taxon>
        <taxon>Lachnospiraceae</taxon>
        <taxon>Blautia</taxon>
    </lineage>
</organism>
<dbReference type="EMBL" id="DWYZ01000082">
    <property type="protein sequence ID" value="HJB27945.1"/>
    <property type="molecule type" value="Genomic_DNA"/>
</dbReference>
<dbReference type="InterPro" id="IPR013762">
    <property type="entry name" value="Integrase-like_cat_sf"/>
</dbReference>
<dbReference type="InterPro" id="IPR002104">
    <property type="entry name" value="Integrase_catalytic"/>
</dbReference>
<evidence type="ECO:0000259" key="4">
    <source>
        <dbReference type="PROSITE" id="PS51898"/>
    </source>
</evidence>
<dbReference type="InterPro" id="IPR050090">
    <property type="entry name" value="Tyrosine_recombinase_XerCD"/>
</dbReference>